<proteinExistence type="predicted"/>
<dbReference type="InParanoid" id="A0A151GCD3"/>
<comment type="caution">
    <text evidence="2">The sequence shown here is derived from an EMBL/GenBank/DDBJ whole genome shotgun (WGS) entry which is preliminary data.</text>
</comment>
<dbReference type="EMBL" id="LAYC01000003">
    <property type="protein sequence ID" value="KYK54705.1"/>
    <property type="molecule type" value="Genomic_DNA"/>
</dbReference>
<gene>
    <name evidence="2" type="ORF">DCS_06665</name>
</gene>
<feature type="compositionally biased region" description="Basic and acidic residues" evidence="1">
    <location>
        <begin position="42"/>
        <end position="56"/>
    </location>
</feature>
<evidence type="ECO:0000256" key="1">
    <source>
        <dbReference type="SAM" id="MobiDB-lite"/>
    </source>
</evidence>
<feature type="compositionally biased region" description="Basic and acidic residues" evidence="1">
    <location>
        <begin position="1"/>
        <end position="12"/>
    </location>
</feature>
<feature type="region of interest" description="Disordered" evidence="1">
    <location>
        <begin position="1"/>
        <end position="66"/>
    </location>
</feature>
<accession>A0A151GCD3</accession>
<sequence>MPAAREASELRARARPPRRPRPACAPAAVKVHLRNPPPPLNVDRHVGHRIGMDSRTTDCPSREGQPVDASRVLTLARGRDSASGAAGWSTIVP</sequence>
<name>A0A151GCD3_DRECN</name>
<dbReference type="RefSeq" id="XP_040654057.1">
    <property type="nucleotide sequence ID" value="XM_040803953.1"/>
</dbReference>
<dbReference type="GeneID" id="63719308"/>
<keyword evidence="3" id="KW-1185">Reference proteome</keyword>
<organism evidence="2 3">
    <name type="scientific">Drechmeria coniospora</name>
    <name type="common">Nematophagous fungus</name>
    <name type="synonym">Meria coniospora</name>
    <dbReference type="NCBI Taxonomy" id="98403"/>
    <lineage>
        <taxon>Eukaryota</taxon>
        <taxon>Fungi</taxon>
        <taxon>Dikarya</taxon>
        <taxon>Ascomycota</taxon>
        <taxon>Pezizomycotina</taxon>
        <taxon>Sordariomycetes</taxon>
        <taxon>Hypocreomycetidae</taxon>
        <taxon>Hypocreales</taxon>
        <taxon>Ophiocordycipitaceae</taxon>
        <taxon>Drechmeria</taxon>
    </lineage>
</organism>
<dbReference type="Proteomes" id="UP000076580">
    <property type="component" value="Chromosome 03"/>
</dbReference>
<evidence type="ECO:0000313" key="2">
    <source>
        <dbReference type="EMBL" id="KYK54705.1"/>
    </source>
</evidence>
<dbReference type="AlphaFoldDB" id="A0A151GCD3"/>
<evidence type="ECO:0000313" key="3">
    <source>
        <dbReference type="Proteomes" id="UP000076580"/>
    </source>
</evidence>
<protein>
    <submittedName>
        <fullName evidence="2">Uncharacterized protein</fullName>
    </submittedName>
</protein>
<reference evidence="2 3" key="1">
    <citation type="journal article" date="2016" name="Sci. Rep.">
        <title>Insights into Adaptations to a Near-Obligate Nematode Endoparasitic Lifestyle from the Finished Genome of Drechmeria coniospora.</title>
        <authorList>
            <person name="Zhang L."/>
            <person name="Zhou Z."/>
            <person name="Guo Q."/>
            <person name="Fokkens L."/>
            <person name="Miskei M."/>
            <person name="Pocsi I."/>
            <person name="Zhang W."/>
            <person name="Chen M."/>
            <person name="Wang L."/>
            <person name="Sun Y."/>
            <person name="Donzelli B.G."/>
            <person name="Gibson D.M."/>
            <person name="Nelson D.R."/>
            <person name="Luo J.G."/>
            <person name="Rep M."/>
            <person name="Liu H."/>
            <person name="Yang S."/>
            <person name="Wang J."/>
            <person name="Krasnoff S.B."/>
            <person name="Xu Y."/>
            <person name="Molnar I."/>
            <person name="Lin M."/>
        </authorList>
    </citation>
    <scope>NUCLEOTIDE SEQUENCE [LARGE SCALE GENOMIC DNA]</scope>
    <source>
        <strain evidence="2 3">ARSEF 6962</strain>
    </source>
</reference>